<sequence>MNTTCTQFQVVQQAISQLWEPLRGLQWNASQPSSVFYYDPAARSCHDTLQTTVAAFRGNIAFQAYETADFLLGNVLSNLLQQTTSIDAKKLVIDRFLYAPDPDRPSLIGNKMRIVRNLQQSVEELQVALDITQQSIQHLGLNPAIIHHNLDIILGGTRTLYGFYEQICQSLDNFRVDLDIGNVSVQDVQREAKWLAVMSADLKAFASHA</sequence>
<keyword evidence="2" id="KW-1185">Reference proteome</keyword>
<protein>
    <recommendedName>
        <fullName evidence="3">HEPN AbiU2-like domain-containing protein</fullName>
    </recommendedName>
</protein>
<comment type="caution">
    <text evidence="1">The sequence shown here is derived from an EMBL/GenBank/DDBJ whole genome shotgun (WGS) entry which is preliminary data.</text>
</comment>
<reference evidence="1 2" key="1">
    <citation type="submission" date="2022-09" db="EMBL/GenBank/DDBJ databases">
        <authorList>
            <person name="Palmer J.M."/>
        </authorList>
    </citation>
    <scope>NUCLEOTIDE SEQUENCE [LARGE SCALE GENOMIC DNA]</scope>
    <source>
        <strain evidence="1 2">DSM 7382</strain>
    </source>
</reference>
<organism evidence="1 2">
    <name type="scientific">Cerrena zonata</name>
    <dbReference type="NCBI Taxonomy" id="2478898"/>
    <lineage>
        <taxon>Eukaryota</taxon>
        <taxon>Fungi</taxon>
        <taxon>Dikarya</taxon>
        <taxon>Basidiomycota</taxon>
        <taxon>Agaricomycotina</taxon>
        <taxon>Agaricomycetes</taxon>
        <taxon>Polyporales</taxon>
        <taxon>Cerrenaceae</taxon>
        <taxon>Cerrena</taxon>
    </lineage>
</organism>
<dbReference type="EMBL" id="JASBNA010000031">
    <property type="protein sequence ID" value="KAK7683293.1"/>
    <property type="molecule type" value="Genomic_DNA"/>
</dbReference>
<evidence type="ECO:0000313" key="2">
    <source>
        <dbReference type="Proteomes" id="UP001385951"/>
    </source>
</evidence>
<name>A0AAW0FQF5_9APHY</name>
<evidence type="ECO:0008006" key="3">
    <source>
        <dbReference type="Google" id="ProtNLM"/>
    </source>
</evidence>
<dbReference type="Proteomes" id="UP001385951">
    <property type="component" value="Unassembled WGS sequence"/>
</dbReference>
<gene>
    <name evidence="1" type="ORF">QCA50_013555</name>
</gene>
<evidence type="ECO:0000313" key="1">
    <source>
        <dbReference type="EMBL" id="KAK7683293.1"/>
    </source>
</evidence>
<dbReference type="AlphaFoldDB" id="A0AAW0FQF5"/>
<proteinExistence type="predicted"/>
<accession>A0AAW0FQF5</accession>